<organism evidence="1 2">
    <name type="scientific">Roseomonas populi</name>
    <dbReference type="NCBI Taxonomy" id="3121582"/>
    <lineage>
        <taxon>Bacteria</taxon>
        <taxon>Pseudomonadati</taxon>
        <taxon>Pseudomonadota</taxon>
        <taxon>Alphaproteobacteria</taxon>
        <taxon>Acetobacterales</taxon>
        <taxon>Roseomonadaceae</taxon>
        <taxon>Roseomonas</taxon>
    </lineage>
</organism>
<dbReference type="Proteomes" id="UP001524642">
    <property type="component" value="Unassembled WGS sequence"/>
</dbReference>
<gene>
    <name evidence="1" type="ORF">NRP21_01630</name>
</gene>
<evidence type="ECO:0000313" key="1">
    <source>
        <dbReference type="EMBL" id="MCR0980745.1"/>
    </source>
</evidence>
<comment type="caution">
    <text evidence="1">The sequence shown here is derived from an EMBL/GenBank/DDBJ whole genome shotgun (WGS) entry which is preliminary data.</text>
</comment>
<evidence type="ECO:0000313" key="2">
    <source>
        <dbReference type="Proteomes" id="UP001524642"/>
    </source>
</evidence>
<sequence>MIDSQRTSAQLLREAFVTSLEVQVASIINPDERAETLQDLGDRLARHLREAPLQGNAEESAARRAFMLEQLEKALQELRG</sequence>
<proteinExistence type="predicted"/>
<protein>
    <submittedName>
        <fullName evidence="1">Uncharacterized protein</fullName>
    </submittedName>
</protein>
<dbReference type="RefSeq" id="WP_257714416.1">
    <property type="nucleotide sequence ID" value="NZ_JANJOU010000001.1"/>
</dbReference>
<name>A0ABT1WY33_9PROT</name>
<keyword evidence="2" id="KW-1185">Reference proteome</keyword>
<reference evidence="1 2" key="1">
    <citation type="submission" date="2022-06" db="EMBL/GenBank/DDBJ databases">
        <title>Roseomonas CN29.</title>
        <authorList>
            <person name="Cheng Y."/>
            <person name="He X."/>
        </authorList>
    </citation>
    <scope>NUCLEOTIDE SEQUENCE [LARGE SCALE GENOMIC DNA]</scope>
    <source>
        <strain evidence="1 2">CN29</strain>
    </source>
</reference>
<dbReference type="EMBL" id="JANJOU010000001">
    <property type="protein sequence ID" value="MCR0980745.1"/>
    <property type="molecule type" value="Genomic_DNA"/>
</dbReference>
<accession>A0ABT1WY33</accession>